<name>A0A1T5MEA0_9BACT</name>
<evidence type="ECO:0000313" key="3">
    <source>
        <dbReference type="Proteomes" id="UP000190961"/>
    </source>
</evidence>
<keyword evidence="3" id="KW-1185">Reference proteome</keyword>
<sequence>MIGSLVKTIRILLFPIFLCILCFLSAGSVYAQDKTKSVRVTAGFFEDSLYIGKPVRFYLTARYPKDLNIVFPDSSYNYAPFEFESKNYSPTNTEGGISYDSVIYNISTFEIGRQQYFSLPVYQVIPGDSIIFHSNQDTILVTQLVDFSLDTIPINKLPLRASIAYHNVPKQFNYPIFIIAVVIIVIIAAVAWFGFGKKIRRHFRIKRMVEAHRKFVESYMREVAALRNTFSTVTTEAALAHWKLYMEQLEARPYTKLTTREARNFFKDESLIKNLQTIDGAIYGHNANVVEPLENLKAVADQRFHSKLQEVKNG</sequence>
<dbReference type="EMBL" id="FUZU01000004">
    <property type="protein sequence ID" value="SKC86537.1"/>
    <property type="molecule type" value="Genomic_DNA"/>
</dbReference>
<gene>
    <name evidence="2" type="ORF">SAMN05660236_5172</name>
</gene>
<organism evidence="2 3">
    <name type="scientific">Ohtaekwangia koreensis</name>
    <dbReference type="NCBI Taxonomy" id="688867"/>
    <lineage>
        <taxon>Bacteria</taxon>
        <taxon>Pseudomonadati</taxon>
        <taxon>Bacteroidota</taxon>
        <taxon>Cytophagia</taxon>
        <taxon>Cytophagales</taxon>
        <taxon>Fulvivirgaceae</taxon>
        <taxon>Ohtaekwangia</taxon>
    </lineage>
</organism>
<evidence type="ECO:0000313" key="2">
    <source>
        <dbReference type="EMBL" id="SKC86537.1"/>
    </source>
</evidence>
<dbReference type="STRING" id="688867.SAMN05660236_5172"/>
<keyword evidence="1" id="KW-0812">Transmembrane</keyword>
<dbReference type="Proteomes" id="UP000190961">
    <property type="component" value="Unassembled WGS sequence"/>
</dbReference>
<proteinExistence type="predicted"/>
<reference evidence="2 3" key="1">
    <citation type="submission" date="2017-02" db="EMBL/GenBank/DDBJ databases">
        <authorList>
            <person name="Peterson S.W."/>
        </authorList>
    </citation>
    <scope>NUCLEOTIDE SEQUENCE [LARGE SCALE GENOMIC DNA]</scope>
    <source>
        <strain evidence="2 3">DSM 25262</strain>
    </source>
</reference>
<feature type="transmembrane region" description="Helical" evidence="1">
    <location>
        <begin position="174"/>
        <end position="195"/>
    </location>
</feature>
<keyword evidence="1" id="KW-1133">Transmembrane helix</keyword>
<keyword evidence="1" id="KW-0472">Membrane</keyword>
<dbReference type="OrthoDB" id="848790at2"/>
<accession>A0A1T5MEA0</accession>
<dbReference type="RefSeq" id="WP_079689665.1">
    <property type="nucleotide sequence ID" value="NZ_FUZU01000004.1"/>
</dbReference>
<protein>
    <submittedName>
        <fullName evidence="2">Uncharacterized protein</fullName>
    </submittedName>
</protein>
<evidence type="ECO:0000256" key="1">
    <source>
        <dbReference type="SAM" id="Phobius"/>
    </source>
</evidence>
<dbReference type="AlphaFoldDB" id="A0A1T5MEA0"/>